<accession>A0A1B7IQU4</accession>
<name>A0A1B7IQU4_9ENTR</name>
<dbReference type="RefSeq" id="WP_064559061.1">
    <property type="nucleotide sequence ID" value="NZ_LXER01000017.1"/>
</dbReference>
<dbReference type="EMBL" id="LXER01000017">
    <property type="protein sequence ID" value="OAT32105.1"/>
    <property type="molecule type" value="Genomic_DNA"/>
</dbReference>
<dbReference type="Proteomes" id="UP000078410">
    <property type="component" value="Unassembled WGS sequence"/>
</dbReference>
<evidence type="ECO:0000313" key="2">
    <source>
        <dbReference type="Proteomes" id="UP000078410"/>
    </source>
</evidence>
<evidence type="ECO:0000313" key="1">
    <source>
        <dbReference type="EMBL" id="OAT32105.1"/>
    </source>
</evidence>
<comment type="caution">
    <text evidence="1">The sequence shown here is derived from an EMBL/GenBank/DDBJ whole genome shotgun (WGS) entry which is preliminary data.</text>
</comment>
<dbReference type="PATRIC" id="fig|1354251.4.peg.2066"/>
<protein>
    <submittedName>
        <fullName evidence="1">Phage terminase ATPase subunit</fullName>
    </submittedName>
</protein>
<gene>
    <name evidence="1" type="ORF">M975_1997</name>
</gene>
<sequence>MHKINLGDNAVRNLNQLFIDTAFNYQREWFKQGCRTRHLTKTRVCGADWLFSLEALLDALHTGRDQIFLADDVGTLDNAHHYFAGSLGLDGFEGTRESFIEDKATVYRISNGAQISFLMVDALMAAYSGNVYVPEYAWANNPALLMKMASSLACHKHHRQTYYTTPSRSFAAWQAYQKITAPKPDTWSGVITIEDLLNSDCTLYTKERVDSIRSSMQPDHFEMAYMCQWQPAVA</sequence>
<organism evidence="1 2">
    <name type="scientific">Buttiauxella brennerae ATCC 51605</name>
    <dbReference type="NCBI Taxonomy" id="1354251"/>
    <lineage>
        <taxon>Bacteria</taxon>
        <taxon>Pseudomonadati</taxon>
        <taxon>Pseudomonadota</taxon>
        <taxon>Gammaproteobacteria</taxon>
        <taxon>Enterobacterales</taxon>
        <taxon>Enterobacteriaceae</taxon>
        <taxon>Buttiauxella</taxon>
    </lineage>
</organism>
<keyword evidence="2" id="KW-1185">Reference proteome</keyword>
<reference evidence="1 2" key="1">
    <citation type="submission" date="2016-04" db="EMBL/GenBank/DDBJ databases">
        <title>ATOL: Assembling a taxonomically balanced genome-scale reconstruction of the evolutionary history of the Enterobacteriaceae.</title>
        <authorList>
            <person name="Plunkett G.III."/>
            <person name="Neeno-Eckwall E.C."/>
            <person name="Glasner J.D."/>
            <person name="Perna N.T."/>
        </authorList>
    </citation>
    <scope>NUCLEOTIDE SEQUENCE [LARGE SCALE GENOMIC DNA]</scope>
    <source>
        <strain evidence="1 2">ATCC 51605</strain>
    </source>
</reference>
<dbReference type="AlphaFoldDB" id="A0A1B7IQU4"/>
<dbReference type="Pfam" id="PF03237">
    <property type="entry name" value="Terminase_6N"/>
    <property type="match status" value="1"/>
</dbReference>
<proteinExistence type="predicted"/>
<dbReference type="OrthoDB" id="6631737at2"/>